<organism evidence="3">
    <name type="scientific">Cyberlindnera fabianii</name>
    <name type="common">Yeast</name>
    <name type="synonym">Hansenula fabianii</name>
    <dbReference type="NCBI Taxonomy" id="36022"/>
    <lineage>
        <taxon>Eukaryota</taxon>
        <taxon>Fungi</taxon>
        <taxon>Dikarya</taxon>
        <taxon>Ascomycota</taxon>
        <taxon>Saccharomycotina</taxon>
        <taxon>Saccharomycetes</taxon>
        <taxon>Phaffomycetales</taxon>
        <taxon>Phaffomycetaceae</taxon>
        <taxon>Cyberlindnera</taxon>
    </lineage>
</organism>
<dbReference type="OrthoDB" id="3980171at2759"/>
<reference evidence="3" key="1">
    <citation type="journal article" date="2014" name="Genome Announc.">
        <title>Genome sequence of the yeast Cyberlindnera fabianii (Hansenula fabianii).</title>
        <authorList>
            <person name="Freel K.C."/>
            <person name="Sarilar V."/>
            <person name="Neuveglise C."/>
            <person name="Devillers H."/>
            <person name="Friedrich A."/>
            <person name="Schacherer J."/>
        </authorList>
    </citation>
    <scope>NUCLEOTIDE SEQUENCE</scope>
    <source>
        <strain evidence="3">YJS4271</strain>
    </source>
</reference>
<gene>
    <name evidence="3" type="ORF">CYFA0S_13e00364g</name>
</gene>
<name>A0A061B239_CYBFA</name>
<evidence type="ECO:0000313" key="3">
    <source>
        <dbReference type="EMBL" id="CDR43894.1"/>
    </source>
</evidence>
<proteinExistence type="predicted"/>
<protein>
    <submittedName>
        <fullName evidence="3">CYFA0S13e00364g1_1</fullName>
    </submittedName>
</protein>
<feature type="region of interest" description="Disordered" evidence="1">
    <location>
        <begin position="1"/>
        <end position="29"/>
    </location>
</feature>
<evidence type="ECO:0000256" key="1">
    <source>
        <dbReference type="SAM" id="MobiDB-lite"/>
    </source>
</evidence>
<keyword evidence="2" id="KW-0812">Transmembrane</keyword>
<keyword evidence="2" id="KW-0472">Membrane</keyword>
<dbReference type="PhylomeDB" id="A0A061B239"/>
<dbReference type="EMBL" id="LK052898">
    <property type="protein sequence ID" value="CDR43894.1"/>
    <property type="molecule type" value="Genomic_DNA"/>
</dbReference>
<feature type="transmembrane region" description="Helical" evidence="2">
    <location>
        <begin position="90"/>
        <end position="108"/>
    </location>
</feature>
<dbReference type="AlphaFoldDB" id="A0A061B239"/>
<keyword evidence="2" id="KW-1133">Transmembrane helix</keyword>
<feature type="transmembrane region" description="Helical" evidence="2">
    <location>
        <begin position="54"/>
        <end position="78"/>
    </location>
</feature>
<evidence type="ECO:0000256" key="2">
    <source>
        <dbReference type="SAM" id="Phobius"/>
    </source>
</evidence>
<accession>A0A061B239</accession>
<sequence length="152" mass="17388">MSYDDTTGTSSSSSLLPERHSTRQSSSKLTAEEQLFGRPFAYYKDKKEGMSLRLWGAGIVAVIICACDFLLATNIVIYMRTMNPDSKEDVASHTALIILHVALIWVTYKAYAWYVEAYGIKKQVQKTEMYQRVANEVYELETMLRPARERND</sequence>